<dbReference type="PROSITE" id="PS00028">
    <property type="entry name" value="ZINC_FINGER_C2H2_1"/>
    <property type="match status" value="6"/>
</dbReference>
<dbReference type="FunFam" id="3.30.160.60:FF:000965">
    <property type="entry name" value="Neurotrophin receptor-interacting factor homolog"/>
    <property type="match status" value="1"/>
</dbReference>
<dbReference type="PANTHER" id="PTHR47772">
    <property type="entry name" value="ZINC FINGER PROTEIN 200"/>
    <property type="match status" value="1"/>
</dbReference>
<dbReference type="FunFam" id="3.30.160.60:FF:000286">
    <property type="entry name" value="Zinc finger protein 770"/>
    <property type="match status" value="1"/>
</dbReference>
<evidence type="ECO:0000256" key="11">
    <source>
        <dbReference type="SAM" id="MobiDB-lite"/>
    </source>
</evidence>
<dbReference type="Gene3D" id="3.30.160.60">
    <property type="entry name" value="Classic Zinc Finger"/>
    <property type="match status" value="6"/>
</dbReference>
<keyword evidence="2" id="KW-0479">Metal-binding</keyword>
<proteinExistence type="predicted"/>
<feature type="region of interest" description="Disordered" evidence="11">
    <location>
        <begin position="436"/>
        <end position="464"/>
    </location>
</feature>
<keyword evidence="6" id="KW-0805">Transcription regulation</keyword>
<name>A0A8C0P746_CANLF</name>
<dbReference type="GO" id="GO:0005634">
    <property type="term" value="C:nucleus"/>
    <property type="evidence" value="ECO:0007669"/>
    <property type="project" value="UniProtKB-SubCell"/>
</dbReference>
<evidence type="ECO:0000256" key="4">
    <source>
        <dbReference type="ARBA" id="ARBA00022771"/>
    </source>
</evidence>
<evidence type="ECO:0000256" key="1">
    <source>
        <dbReference type="ARBA" id="ARBA00004123"/>
    </source>
</evidence>
<sequence>LFRSYPPPAQNLSNPDLIIKLGQEESQQRAEFQLCLLNGEGLPSGGRQEACQEETQALGDDRAGRAQASLDGWGAGAASAPAGTPHRAPVIPASRAGRPFLCRICGRTFSKHSNLHSHQFVHIPNKTNSCSHCGKSFRNPKELGYHRRIHLGERPFCCPLCDKTYCDASGLSRHRRVHLGYRPHSCPFCGKGFRDRSELKRHQKIHPDQELGARDQKCIVRAPDPRAGSQTHAGWSQGASQELVAVDHALLTRTQEPIIADKGPMAQTQPGIDRKQVIPVGWRAPAGATLGPGTRTQTPGMRALCLDTRSNCLPPKPSRIKVFSCPHCPLTFSKKAYLFSHQKAHIPEQPSCCFRCGKSFSSLSGLVRHQQTHWRQKVYRCPVCDVCFRDRDGLMGHWGGSKTMDPCLGNLQACWAILGQWLGFFHGAASWAGKEMDLPPDPGSQERVGRVGRVGRRHQRRESK</sequence>
<keyword evidence="8" id="KW-0804">Transcription</keyword>
<dbReference type="GO" id="GO:0008270">
    <property type="term" value="F:zinc ion binding"/>
    <property type="evidence" value="ECO:0007669"/>
    <property type="project" value="UniProtKB-KW"/>
</dbReference>
<dbReference type="InterPro" id="IPR013087">
    <property type="entry name" value="Znf_C2H2_type"/>
</dbReference>
<feature type="domain" description="C2H2-type" evidence="12">
    <location>
        <begin position="128"/>
        <end position="155"/>
    </location>
</feature>
<dbReference type="GO" id="GO:0003677">
    <property type="term" value="F:DNA binding"/>
    <property type="evidence" value="ECO:0007669"/>
    <property type="project" value="UniProtKB-KW"/>
</dbReference>
<evidence type="ECO:0000256" key="2">
    <source>
        <dbReference type="ARBA" id="ARBA00022723"/>
    </source>
</evidence>
<evidence type="ECO:0000259" key="12">
    <source>
        <dbReference type="PROSITE" id="PS50157"/>
    </source>
</evidence>
<evidence type="ECO:0000256" key="7">
    <source>
        <dbReference type="ARBA" id="ARBA00023125"/>
    </source>
</evidence>
<evidence type="ECO:0000313" key="13">
    <source>
        <dbReference type="Ensembl" id="ENSCAFP00030037080.1"/>
    </source>
</evidence>
<dbReference type="PANTHER" id="PTHR47772:SF13">
    <property type="entry name" value="GASTRULA ZINC FINGER PROTEIN XLCGF49.1-LIKE-RELATED"/>
    <property type="match status" value="1"/>
</dbReference>
<keyword evidence="9" id="KW-0539">Nucleus</keyword>
<feature type="domain" description="C2H2-type" evidence="12">
    <location>
        <begin position="323"/>
        <end position="350"/>
    </location>
</feature>
<evidence type="ECO:0000256" key="6">
    <source>
        <dbReference type="ARBA" id="ARBA00023015"/>
    </source>
</evidence>
<feature type="domain" description="C2H2-type" evidence="12">
    <location>
        <begin position="156"/>
        <end position="183"/>
    </location>
</feature>
<evidence type="ECO:0000256" key="9">
    <source>
        <dbReference type="ARBA" id="ARBA00023242"/>
    </source>
</evidence>
<dbReference type="AlphaFoldDB" id="A0A8C0P746"/>
<dbReference type="SMART" id="SM00355">
    <property type="entry name" value="ZnF_C2H2"/>
    <property type="match status" value="7"/>
</dbReference>
<feature type="domain" description="C2H2-type" evidence="12">
    <location>
        <begin position="184"/>
        <end position="211"/>
    </location>
</feature>
<evidence type="ECO:0000256" key="8">
    <source>
        <dbReference type="ARBA" id="ARBA00023163"/>
    </source>
</evidence>
<dbReference type="Pfam" id="PF00096">
    <property type="entry name" value="zf-C2H2"/>
    <property type="match status" value="6"/>
</dbReference>
<reference evidence="13" key="1">
    <citation type="submission" date="2019-03" db="EMBL/GenBank/DDBJ databases">
        <authorList>
            <person name="Warren W.C."/>
            <person name="Johnson G.S."/>
        </authorList>
    </citation>
    <scope>NUCLEOTIDE SEQUENCE [LARGE SCALE GENOMIC DNA]</scope>
    <source>
        <strain evidence="13">Basenji</strain>
    </source>
</reference>
<dbReference type="InterPro" id="IPR050636">
    <property type="entry name" value="C2H2-ZF_domain-containing"/>
</dbReference>
<protein>
    <recommendedName>
        <fullName evidence="12">C2H2-type domain-containing protein</fullName>
    </recommendedName>
</protein>
<feature type="compositionally biased region" description="Basic residues" evidence="11">
    <location>
        <begin position="453"/>
        <end position="464"/>
    </location>
</feature>
<evidence type="ECO:0000256" key="5">
    <source>
        <dbReference type="ARBA" id="ARBA00022833"/>
    </source>
</evidence>
<feature type="domain" description="C2H2-type" evidence="12">
    <location>
        <begin position="100"/>
        <end position="127"/>
    </location>
</feature>
<feature type="domain" description="C2H2-type" evidence="12">
    <location>
        <begin position="351"/>
        <end position="378"/>
    </location>
</feature>
<dbReference type="Proteomes" id="UP000694429">
    <property type="component" value="Chromosome 35"/>
</dbReference>
<keyword evidence="7" id="KW-0238">DNA-binding</keyword>
<accession>A0A8C0P746</accession>
<reference evidence="13" key="2">
    <citation type="submission" date="2025-08" db="UniProtKB">
        <authorList>
            <consortium name="Ensembl"/>
        </authorList>
    </citation>
    <scope>IDENTIFICATION</scope>
</reference>
<evidence type="ECO:0000256" key="10">
    <source>
        <dbReference type="PROSITE-ProRule" id="PRU00042"/>
    </source>
</evidence>
<dbReference type="InterPro" id="IPR036236">
    <property type="entry name" value="Znf_C2H2_sf"/>
</dbReference>
<evidence type="ECO:0000313" key="14">
    <source>
        <dbReference type="Proteomes" id="UP000694429"/>
    </source>
</evidence>
<dbReference type="FunFam" id="3.30.160.60:FF:000322">
    <property type="entry name" value="GDNF-inducible zinc finger protein 1"/>
    <property type="match status" value="1"/>
</dbReference>
<keyword evidence="5" id="KW-0862">Zinc</keyword>
<keyword evidence="4 10" id="KW-0863">Zinc-finger</keyword>
<keyword evidence="3" id="KW-0677">Repeat</keyword>
<dbReference type="PROSITE" id="PS50157">
    <property type="entry name" value="ZINC_FINGER_C2H2_2"/>
    <property type="match status" value="6"/>
</dbReference>
<evidence type="ECO:0000256" key="3">
    <source>
        <dbReference type="ARBA" id="ARBA00022737"/>
    </source>
</evidence>
<dbReference type="Ensembl" id="ENSCAFT00030042500.1">
    <property type="protein sequence ID" value="ENSCAFP00030037080.1"/>
    <property type="gene ID" value="ENSCAFG00030023130.1"/>
</dbReference>
<comment type="subcellular location">
    <subcellularLocation>
        <location evidence="1">Nucleus</location>
    </subcellularLocation>
</comment>
<organism evidence="13 14">
    <name type="scientific">Canis lupus familiaris</name>
    <name type="common">Dog</name>
    <name type="synonym">Canis familiaris</name>
    <dbReference type="NCBI Taxonomy" id="9615"/>
    <lineage>
        <taxon>Eukaryota</taxon>
        <taxon>Metazoa</taxon>
        <taxon>Chordata</taxon>
        <taxon>Craniata</taxon>
        <taxon>Vertebrata</taxon>
        <taxon>Euteleostomi</taxon>
        <taxon>Mammalia</taxon>
        <taxon>Eutheria</taxon>
        <taxon>Laurasiatheria</taxon>
        <taxon>Carnivora</taxon>
        <taxon>Caniformia</taxon>
        <taxon>Canidae</taxon>
        <taxon>Canis</taxon>
    </lineage>
</organism>
<dbReference type="SUPFAM" id="SSF57667">
    <property type="entry name" value="beta-beta-alpha zinc fingers"/>
    <property type="match status" value="4"/>
</dbReference>